<evidence type="ECO:0000256" key="3">
    <source>
        <dbReference type="ARBA" id="ARBA00011738"/>
    </source>
</evidence>
<name>A0ABS6XIT9_9SPHN</name>
<dbReference type="InterPro" id="IPR006324">
    <property type="entry name" value="GSHR"/>
</dbReference>
<keyword evidence="7 11" id="KW-0560">Oxidoreductase</keyword>
<evidence type="ECO:0000313" key="15">
    <source>
        <dbReference type="EMBL" id="MBW4330134.1"/>
    </source>
</evidence>
<comment type="caution">
    <text evidence="15">The sequence shown here is derived from an EMBL/GenBank/DDBJ whole genome shotgun (WGS) entry which is preliminary data.</text>
</comment>
<keyword evidence="6 12" id="KW-0521">NADP</keyword>
<comment type="similarity">
    <text evidence="2 11">Belongs to the class-I pyridine nucleotide-disulfide oxidoreductase family.</text>
</comment>
<dbReference type="PANTHER" id="PTHR42737:SF2">
    <property type="entry name" value="GLUTATHIONE REDUCTASE"/>
    <property type="match status" value="1"/>
</dbReference>
<evidence type="ECO:0000256" key="10">
    <source>
        <dbReference type="ARBA" id="ARBA00049142"/>
    </source>
</evidence>
<comment type="cofactor">
    <cofactor evidence="1 12">
        <name>FAD</name>
        <dbReference type="ChEBI" id="CHEBI:57692"/>
    </cofactor>
</comment>
<reference evidence="15 16" key="1">
    <citation type="submission" date="2021-07" db="EMBL/GenBank/DDBJ databases">
        <title>Stakelama flava sp. nov., a novel endophytic bacterium isolated from branch of Kandelia candel.</title>
        <authorList>
            <person name="Tuo L."/>
        </authorList>
    </citation>
    <scope>NUCLEOTIDE SEQUENCE [LARGE SCALE GENOMIC DNA]</scope>
    <source>
        <strain evidence="15 16">CBK3Z-3</strain>
    </source>
</reference>
<evidence type="ECO:0000313" key="16">
    <source>
        <dbReference type="Proteomes" id="UP001197214"/>
    </source>
</evidence>
<protein>
    <recommendedName>
        <fullName evidence="12">Glutathione reductase</fullName>
        <shortName evidence="12">GRase</shortName>
        <ecNumber evidence="12">1.8.1.7</ecNumber>
    </recommendedName>
</protein>
<evidence type="ECO:0000256" key="4">
    <source>
        <dbReference type="ARBA" id="ARBA00022630"/>
    </source>
</evidence>
<dbReference type="InterPro" id="IPR012999">
    <property type="entry name" value="Pyr_OxRdtase_I_AS"/>
</dbReference>
<evidence type="ECO:0000256" key="9">
    <source>
        <dbReference type="ARBA" id="ARBA00023284"/>
    </source>
</evidence>
<evidence type="ECO:0000256" key="1">
    <source>
        <dbReference type="ARBA" id="ARBA00001974"/>
    </source>
</evidence>
<dbReference type="Pfam" id="PF02852">
    <property type="entry name" value="Pyr_redox_dim"/>
    <property type="match status" value="1"/>
</dbReference>
<feature type="domain" description="FAD/NAD(P)-binding" evidence="14">
    <location>
        <begin position="6"/>
        <end position="320"/>
    </location>
</feature>
<dbReference type="EMBL" id="JAHWZX010000003">
    <property type="protein sequence ID" value="MBW4330134.1"/>
    <property type="molecule type" value="Genomic_DNA"/>
</dbReference>
<evidence type="ECO:0000259" key="13">
    <source>
        <dbReference type="Pfam" id="PF02852"/>
    </source>
</evidence>
<organism evidence="15 16">
    <name type="scientific">Stakelama flava</name>
    <dbReference type="NCBI Taxonomy" id="2860338"/>
    <lineage>
        <taxon>Bacteria</taxon>
        <taxon>Pseudomonadati</taxon>
        <taxon>Pseudomonadota</taxon>
        <taxon>Alphaproteobacteria</taxon>
        <taxon>Sphingomonadales</taxon>
        <taxon>Sphingomonadaceae</taxon>
        <taxon>Stakelama</taxon>
    </lineage>
</organism>
<evidence type="ECO:0000256" key="8">
    <source>
        <dbReference type="ARBA" id="ARBA00023157"/>
    </source>
</evidence>
<comment type="catalytic activity">
    <reaction evidence="10 12">
        <text>2 glutathione + NADP(+) = glutathione disulfide + NADPH + H(+)</text>
        <dbReference type="Rhea" id="RHEA:11740"/>
        <dbReference type="ChEBI" id="CHEBI:15378"/>
        <dbReference type="ChEBI" id="CHEBI:57783"/>
        <dbReference type="ChEBI" id="CHEBI:57925"/>
        <dbReference type="ChEBI" id="CHEBI:58297"/>
        <dbReference type="ChEBI" id="CHEBI:58349"/>
        <dbReference type="EC" id="1.8.1.7"/>
    </reaction>
</comment>
<proteinExistence type="inferred from homology"/>
<dbReference type="GO" id="GO:0004362">
    <property type="term" value="F:glutathione-disulfide reductase (NADPH) activity"/>
    <property type="evidence" value="ECO:0007669"/>
    <property type="project" value="UniProtKB-EC"/>
</dbReference>
<accession>A0ABS6XIT9</accession>
<dbReference type="InterPro" id="IPR046952">
    <property type="entry name" value="GSHR/TRXR-like"/>
</dbReference>
<comment type="subunit">
    <text evidence="3">Homodimer.</text>
</comment>
<keyword evidence="5 11" id="KW-0274">FAD</keyword>
<keyword evidence="16" id="KW-1185">Reference proteome</keyword>
<evidence type="ECO:0000256" key="7">
    <source>
        <dbReference type="ARBA" id="ARBA00023002"/>
    </source>
</evidence>
<dbReference type="InterPro" id="IPR004099">
    <property type="entry name" value="Pyr_nucl-diS_OxRdtase_dimer"/>
</dbReference>
<dbReference type="Pfam" id="PF07992">
    <property type="entry name" value="Pyr_redox_2"/>
    <property type="match status" value="1"/>
</dbReference>
<evidence type="ECO:0000256" key="11">
    <source>
        <dbReference type="RuleBase" id="RU003691"/>
    </source>
</evidence>
<gene>
    <name evidence="15" type="primary">gor</name>
    <name evidence="15" type="ORF">KY084_04500</name>
</gene>
<sequence length="449" mass="48677">MTSYDYDLFVIGAGSGGVRAARVSAAHGAKVAIAEEHRVGGTCVIRGCVPKKLLVYGAHFAEDLRDAIRFGWKVPEHCQFDWQCLRDNVLGEVDRLNGAYQETLTNHGVEIIHERATIAGPNEVKLAGGKTVSAGKILIAVGATPHIPQFAGHELGITSNEVFHLDTLPRRILIAGGGYIANEFAGIFNEFGSQVTLINRTDVILRGYDHSVRDRLLQISTMKGIEFRFHAEFERIEKNDDGSLKVAMSEHEPIDVDCVLFATGRVPNTHSLSVENAGVELDEKGAVKVDEHSRSTCESIYAVGDVTNRVQLTPVAIREGQAFADSVFGDKPTTVDYACIPSAVFSHPPIASVGMTESEAKRKLGSVKIYTSDFRAMKNVLAQRNERALYKMVCDGETDKVVGLHMIGPDSPEILQAAAVAVKAGLTKADFDATVALHPSMAEELVLLK</sequence>
<dbReference type="NCBIfam" id="NF004776">
    <property type="entry name" value="PRK06116.1"/>
    <property type="match status" value="1"/>
</dbReference>
<dbReference type="PIRSF" id="PIRSF000350">
    <property type="entry name" value="Mercury_reductase_MerA"/>
    <property type="match status" value="1"/>
</dbReference>
<dbReference type="InterPro" id="IPR023753">
    <property type="entry name" value="FAD/NAD-binding_dom"/>
</dbReference>
<dbReference type="PROSITE" id="PS00076">
    <property type="entry name" value="PYRIDINE_REDOX_1"/>
    <property type="match status" value="1"/>
</dbReference>
<keyword evidence="8" id="KW-1015">Disulfide bond</keyword>
<dbReference type="EC" id="1.8.1.7" evidence="12"/>
<keyword evidence="4 11" id="KW-0285">Flavoprotein</keyword>
<evidence type="ECO:0000256" key="2">
    <source>
        <dbReference type="ARBA" id="ARBA00007532"/>
    </source>
</evidence>
<dbReference type="NCBIfam" id="TIGR01424">
    <property type="entry name" value="gluta_reduc_2"/>
    <property type="match status" value="1"/>
</dbReference>
<dbReference type="PANTHER" id="PTHR42737">
    <property type="entry name" value="GLUTATHIONE REDUCTASE"/>
    <property type="match status" value="1"/>
</dbReference>
<keyword evidence="9 11" id="KW-0676">Redox-active center</keyword>
<evidence type="ECO:0000256" key="12">
    <source>
        <dbReference type="RuleBase" id="RU365040"/>
    </source>
</evidence>
<evidence type="ECO:0000256" key="6">
    <source>
        <dbReference type="ARBA" id="ARBA00022857"/>
    </source>
</evidence>
<dbReference type="RefSeq" id="WP_219237245.1">
    <property type="nucleotide sequence ID" value="NZ_JAHWZX010000003.1"/>
</dbReference>
<feature type="domain" description="Pyridine nucleotide-disulphide oxidoreductase dimerisation" evidence="13">
    <location>
        <begin position="340"/>
        <end position="446"/>
    </location>
</feature>
<dbReference type="InterPro" id="IPR001100">
    <property type="entry name" value="Pyr_nuc-diS_OxRdtase"/>
</dbReference>
<comment type="function">
    <text evidence="12">Catalyzes the reduction of glutathione disulfide (GSSG) to reduced glutathione (GSH).</text>
</comment>
<evidence type="ECO:0000259" key="14">
    <source>
        <dbReference type="Pfam" id="PF07992"/>
    </source>
</evidence>
<evidence type="ECO:0000256" key="5">
    <source>
        <dbReference type="ARBA" id="ARBA00022827"/>
    </source>
</evidence>
<dbReference type="Proteomes" id="UP001197214">
    <property type="component" value="Unassembled WGS sequence"/>
</dbReference>